<sequence length="96" mass="9896">MSDAGRQSFTDKASAALKPDSQKTTMEHIGDMLTGKADNVASNVQPQSQKSTTQKIGDAFTSGSNSNSTSHATQPSLTQKAKNAMGLGPGHSSSNV</sequence>
<dbReference type="PIRSF" id="PIRSF002590">
    <property type="entry name" value="HSP9/HSP12_fun"/>
    <property type="match status" value="1"/>
</dbReference>
<evidence type="ECO:0000313" key="3">
    <source>
        <dbReference type="Proteomes" id="UP000313359"/>
    </source>
</evidence>
<organism evidence="2 3">
    <name type="scientific">Lentinus tigrinus ALCF2SS1-6</name>
    <dbReference type="NCBI Taxonomy" id="1328759"/>
    <lineage>
        <taxon>Eukaryota</taxon>
        <taxon>Fungi</taxon>
        <taxon>Dikarya</taxon>
        <taxon>Basidiomycota</taxon>
        <taxon>Agaricomycotina</taxon>
        <taxon>Agaricomycetes</taxon>
        <taxon>Polyporales</taxon>
        <taxon>Polyporaceae</taxon>
        <taxon>Lentinus</taxon>
    </lineage>
</organism>
<evidence type="ECO:0000313" key="2">
    <source>
        <dbReference type="EMBL" id="RPD54742.1"/>
    </source>
</evidence>
<proteinExistence type="predicted"/>
<evidence type="ECO:0008006" key="4">
    <source>
        <dbReference type="Google" id="ProtNLM"/>
    </source>
</evidence>
<dbReference type="Pfam" id="PF04119">
    <property type="entry name" value="HSP9_HSP12"/>
    <property type="match status" value="1"/>
</dbReference>
<feature type="region of interest" description="Disordered" evidence="1">
    <location>
        <begin position="1"/>
        <end position="96"/>
    </location>
</feature>
<accession>A0A5C2RSV6</accession>
<keyword evidence="3" id="KW-1185">Reference proteome</keyword>
<feature type="compositionally biased region" description="Polar residues" evidence="1">
    <location>
        <begin position="40"/>
        <end position="81"/>
    </location>
</feature>
<reference evidence="2" key="1">
    <citation type="journal article" date="2018" name="Genome Biol. Evol.">
        <title>Genomics and development of Lentinus tigrinus, a white-rot wood-decaying mushroom with dimorphic fruiting bodies.</title>
        <authorList>
            <person name="Wu B."/>
            <person name="Xu Z."/>
            <person name="Knudson A."/>
            <person name="Carlson A."/>
            <person name="Chen N."/>
            <person name="Kovaka S."/>
            <person name="LaButti K."/>
            <person name="Lipzen A."/>
            <person name="Pennachio C."/>
            <person name="Riley R."/>
            <person name="Schakwitz W."/>
            <person name="Umezawa K."/>
            <person name="Ohm R.A."/>
            <person name="Grigoriev I.V."/>
            <person name="Nagy L.G."/>
            <person name="Gibbons J."/>
            <person name="Hibbett D."/>
        </authorList>
    </citation>
    <scope>NUCLEOTIDE SEQUENCE [LARGE SCALE GENOMIC DNA]</scope>
    <source>
        <strain evidence="2">ALCF2SS1-6</strain>
    </source>
</reference>
<gene>
    <name evidence="2" type="ORF">L227DRAFT_511201</name>
</gene>
<evidence type="ECO:0000256" key="1">
    <source>
        <dbReference type="SAM" id="MobiDB-lite"/>
    </source>
</evidence>
<dbReference type="AlphaFoldDB" id="A0A5C2RSV6"/>
<feature type="compositionally biased region" description="Polar residues" evidence="1">
    <location>
        <begin position="1"/>
        <end position="11"/>
    </location>
</feature>
<dbReference type="Gene3D" id="6.10.250.2440">
    <property type="match status" value="2"/>
</dbReference>
<dbReference type="EMBL" id="ML122302">
    <property type="protein sequence ID" value="RPD54742.1"/>
    <property type="molecule type" value="Genomic_DNA"/>
</dbReference>
<dbReference type="OrthoDB" id="2348401at2759"/>
<dbReference type="InterPro" id="IPR007250">
    <property type="entry name" value="HSP9_HSP12"/>
</dbReference>
<name>A0A5C2RSV6_9APHY</name>
<dbReference type="STRING" id="1328759.A0A5C2RSV6"/>
<dbReference type="Proteomes" id="UP000313359">
    <property type="component" value="Unassembled WGS sequence"/>
</dbReference>
<protein>
    <recommendedName>
        <fullName evidence="4">Chaperone/heat shock protein Hsp12</fullName>
    </recommendedName>
</protein>